<name>A0AAD5TX01_9FUNG</name>
<protein>
    <submittedName>
        <fullName evidence="1">Uncharacterized protein</fullName>
    </submittedName>
</protein>
<sequence length="157" mass="17797">MQKLSALVMIGSERVITRVPVSTSEESGTDPLSLYDNEISLQPMSNSYAVALGAISKIIDSKLLSCYSMSQITLLHDTESLLDEFLTISAEADVCDYTHFDAGVEWVYVIDTKKKRFRALCGLYDQSIAWKVLKSPKIWSKETEKEVQRQEIENYFL</sequence>
<reference evidence="1" key="1">
    <citation type="submission" date="2020-05" db="EMBL/GenBank/DDBJ databases">
        <title>Phylogenomic resolution of chytrid fungi.</title>
        <authorList>
            <person name="Stajich J.E."/>
            <person name="Amses K."/>
            <person name="Simmons R."/>
            <person name="Seto K."/>
            <person name="Myers J."/>
            <person name="Bonds A."/>
            <person name="Quandt C.A."/>
            <person name="Barry K."/>
            <person name="Liu P."/>
            <person name="Grigoriev I."/>
            <person name="Longcore J.E."/>
            <person name="James T.Y."/>
        </authorList>
    </citation>
    <scope>NUCLEOTIDE SEQUENCE</scope>
    <source>
        <strain evidence="1">JEL0476</strain>
    </source>
</reference>
<dbReference type="AlphaFoldDB" id="A0AAD5TX01"/>
<comment type="caution">
    <text evidence="1">The sequence shown here is derived from an EMBL/GenBank/DDBJ whole genome shotgun (WGS) entry which is preliminary data.</text>
</comment>
<evidence type="ECO:0000313" key="2">
    <source>
        <dbReference type="Proteomes" id="UP001211065"/>
    </source>
</evidence>
<organism evidence="1 2">
    <name type="scientific">Clydaea vesicula</name>
    <dbReference type="NCBI Taxonomy" id="447962"/>
    <lineage>
        <taxon>Eukaryota</taxon>
        <taxon>Fungi</taxon>
        <taxon>Fungi incertae sedis</taxon>
        <taxon>Chytridiomycota</taxon>
        <taxon>Chytridiomycota incertae sedis</taxon>
        <taxon>Chytridiomycetes</taxon>
        <taxon>Lobulomycetales</taxon>
        <taxon>Lobulomycetaceae</taxon>
        <taxon>Clydaea</taxon>
    </lineage>
</organism>
<accession>A0AAD5TX01</accession>
<gene>
    <name evidence="1" type="ORF">HK099_006945</name>
</gene>
<dbReference type="Proteomes" id="UP001211065">
    <property type="component" value="Unassembled WGS sequence"/>
</dbReference>
<evidence type="ECO:0000313" key="1">
    <source>
        <dbReference type="EMBL" id="KAJ3214294.1"/>
    </source>
</evidence>
<dbReference type="EMBL" id="JADGJW010000634">
    <property type="protein sequence ID" value="KAJ3214294.1"/>
    <property type="molecule type" value="Genomic_DNA"/>
</dbReference>
<keyword evidence="2" id="KW-1185">Reference proteome</keyword>
<proteinExistence type="predicted"/>